<evidence type="ECO:0000313" key="2">
    <source>
        <dbReference type="Proteomes" id="UP000588111"/>
    </source>
</evidence>
<reference evidence="1 2" key="1">
    <citation type="submission" date="2020-08" db="EMBL/GenBank/DDBJ databases">
        <title>Genomic Encyclopedia of Type Strains, Phase III (KMG-III): the genomes of soil and plant-associated and newly described type strains.</title>
        <authorList>
            <person name="Whitman W."/>
        </authorList>
    </citation>
    <scope>NUCLEOTIDE SEQUENCE [LARGE SCALE GENOMIC DNA]</scope>
    <source>
        <strain evidence="1 2">CECT 5885</strain>
    </source>
</reference>
<evidence type="ECO:0000313" key="1">
    <source>
        <dbReference type="EMBL" id="MBB3106649.1"/>
    </source>
</evidence>
<keyword evidence="1" id="KW-0282">Flagellum</keyword>
<accession>A0A839TBX6</accession>
<organism evidence="1 2">
    <name type="scientific">Psychrobacter luti</name>
    <dbReference type="NCBI Taxonomy" id="198481"/>
    <lineage>
        <taxon>Bacteria</taxon>
        <taxon>Pseudomonadati</taxon>
        <taxon>Pseudomonadota</taxon>
        <taxon>Gammaproteobacteria</taxon>
        <taxon>Moraxellales</taxon>
        <taxon>Moraxellaceae</taxon>
        <taxon>Psychrobacter</taxon>
    </lineage>
</organism>
<protein>
    <submittedName>
        <fullName evidence="1">Flagellar biosynthesis/type III secretory pathway M-ring protein FliF/YscJ</fullName>
    </submittedName>
</protein>
<name>A0A839TBX6_9GAMM</name>
<keyword evidence="1" id="KW-0966">Cell projection</keyword>
<sequence length="92" mass="10253">MNHLYLNMNVITGTVFIFLLSSLTGCALLSKSHDESNANRISDKITLPQQLDIKVKDNSQNIEVPQQDSKGSSPTELFTYAATLNARDKFCF</sequence>
<keyword evidence="2" id="KW-1185">Reference proteome</keyword>
<dbReference type="Proteomes" id="UP000588111">
    <property type="component" value="Unassembled WGS sequence"/>
</dbReference>
<proteinExistence type="predicted"/>
<dbReference type="AlphaFoldDB" id="A0A839TBX6"/>
<gene>
    <name evidence="1" type="ORF">FHS24_001150</name>
</gene>
<dbReference type="EMBL" id="JACHXL010000002">
    <property type="protein sequence ID" value="MBB3106649.1"/>
    <property type="molecule type" value="Genomic_DNA"/>
</dbReference>
<keyword evidence="1" id="KW-0969">Cilium</keyword>
<comment type="caution">
    <text evidence="1">The sequence shown here is derived from an EMBL/GenBank/DDBJ whole genome shotgun (WGS) entry which is preliminary data.</text>
</comment>